<organism evidence="1 2">
    <name type="scientific">Pedobacter psychrodurus</name>
    <dbReference type="NCBI Taxonomy" id="2530456"/>
    <lineage>
        <taxon>Bacteria</taxon>
        <taxon>Pseudomonadati</taxon>
        <taxon>Bacteroidota</taxon>
        <taxon>Sphingobacteriia</taxon>
        <taxon>Sphingobacteriales</taxon>
        <taxon>Sphingobacteriaceae</taxon>
        <taxon>Pedobacter</taxon>
    </lineage>
</organism>
<evidence type="ECO:0000313" key="2">
    <source>
        <dbReference type="Proteomes" id="UP000293925"/>
    </source>
</evidence>
<name>A0A4R0PV47_9SPHI</name>
<gene>
    <name evidence="1" type="ORF">EZ456_14045</name>
</gene>
<dbReference type="AlphaFoldDB" id="A0A4R0PV47"/>
<evidence type="ECO:0000313" key="1">
    <source>
        <dbReference type="EMBL" id="TCD26413.1"/>
    </source>
</evidence>
<dbReference type="RefSeq" id="WP_131531133.1">
    <property type="nucleotide sequence ID" value="NZ_SJSO01000010.1"/>
</dbReference>
<sequence length="67" mass="7585">MVHSKTSNAHSAIDENQETKLLKKKIDELTTALADAQLRSVGLKTSIEIEETELKKNIRKKHVTKRS</sequence>
<reference evidence="1 2" key="1">
    <citation type="submission" date="2019-02" db="EMBL/GenBank/DDBJ databases">
        <title>Pedobacter sp. RP-3-21 sp. nov., isolated from Arctic soil.</title>
        <authorList>
            <person name="Dahal R.H."/>
        </authorList>
    </citation>
    <scope>NUCLEOTIDE SEQUENCE [LARGE SCALE GENOMIC DNA]</scope>
    <source>
        <strain evidence="1 2">RP-3-21</strain>
    </source>
</reference>
<dbReference type="Proteomes" id="UP000293925">
    <property type="component" value="Unassembled WGS sequence"/>
</dbReference>
<proteinExistence type="predicted"/>
<dbReference type="OrthoDB" id="770640at2"/>
<comment type="caution">
    <text evidence="1">The sequence shown here is derived from an EMBL/GenBank/DDBJ whole genome shotgun (WGS) entry which is preliminary data.</text>
</comment>
<protein>
    <submittedName>
        <fullName evidence="1">Uncharacterized protein</fullName>
    </submittedName>
</protein>
<dbReference type="EMBL" id="SJSO01000010">
    <property type="protein sequence ID" value="TCD26413.1"/>
    <property type="molecule type" value="Genomic_DNA"/>
</dbReference>
<keyword evidence="2" id="KW-1185">Reference proteome</keyword>
<accession>A0A4R0PV47</accession>